<proteinExistence type="predicted"/>
<dbReference type="EMBL" id="PQFF01000252">
    <property type="protein sequence ID" value="RHZ70129.1"/>
    <property type="molecule type" value="Genomic_DNA"/>
</dbReference>
<dbReference type="PANTHER" id="PTHR46306:SF1">
    <property type="entry name" value="BTB_POZ DOMAIN-CONTAINING PROTEIN 9"/>
    <property type="match status" value="1"/>
</dbReference>
<dbReference type="InterPro" id="IPR000210">
    <property type="entry name" value="BTB/POZ_dom"/>
</dbReference>
<evidence type="ECO:0000313" key="4">
    <source>
        <dbReference type="Proteomes" id="UP000266861"/>
    </source>
</evidence>
<dbReference type="Pfam" id="PF00651">
    <property type="entry name" value="BTB"/>
    <property type="match status" value="1"/>
</dbReference>
<dbReference type="InterPro" id="IPR011705">
    <property type="entry name" value="BACK"/>
</dbReference>
<dbReference type="Pfam" id="PF07534">
    <property type="entry name" value="TLD"/>
    <property type="match status" value="1"/>
</dbReference>
<evidence type="ECO:0000313" key="3">
    <source>
        <dbReference type="EMBL" id="RHZ70129.1"/>
    </source>
</evidence>
<dbReference type="PANTHER" id="PTHR46306">
    <property type="entry name" value="BTB/POZ DOMAIN-CONTAINING PROTEIN 9"/>
    <property type="match status" value="1"/>
</dbReference>
<evidence type="ECO:0000259" key="2">
    <source>
        <dbReference type="PROSITE" id="PS51886"/>
    </source>
</evidence>
<dbReference type="GO" id="GO:0005737">
    <property type="term" value="C:cytoplasm"/>
    <property type="evidence" value="ECO:0007669"/>
    <property type="project" value="TreeGrafter"/>
</dbReference>
<dbReference type="PROSITE" id="PS50097">
    <property type="entry name" value="BTB"/>
    <property type="match status" value="1"/>
</dbReference>
<evidence type="ECO:0000259" key="1">
    <source>
        <dbReference type="PROSITE" id="PS50097"/>
    </source>
</evidence>
<organism evidence="3 4">
    <name type="scientific">Diversispora epigaea</name>
    <dbReference type="NCBI Taxonomy" id="1348612"/>
    <lineage>
        <taxon>Eukaryota</taxon>
        <taxon>Fungi</taxon>
        <taxon>Fungi incertae sedis</taxon>
        <taxon>Mucoromycota</taxon>
        <taxon>Glomeromycotina</taxon>
        <taxon>Glomeromycetes</taxon>
        <taxon>Diversisporales</taxon>
        <taxon>Diversisporaceae</taxon>
        <taxon>Diversispora</taxon>
    </lineage>
</organism>
<evidence type="ECO:0008006" key="5">
    <source>
        <dbReference type="Google" id="ProtNLM"/>
    </source>
</evidence>
<accession>A0A397I3A6</accession>
<dbReference type="SUPFAM" id="SSF54695">
    <property type="entry name" value="POZ domain"/>
    <property type="match status" value="1"/>
</dbReference>
<name>A0A397I3A6_9GLOM</name>
<dbReference type="CDD" id="cd18186">
    <property type="entry name" value="BTB_POZ_ZBTB_KLHL-like"/>
    <property type="match status" value="1"/>
</dbReference>
<dbReference type="Gene3D" id="1.25.40.420">
    <property type="match status" value="2"/>
</dbReference>
<dbReference type="Proteomes" id="UP000266861">
    <property type="component" value="Unassembled WGS sequence"/>
</dbReference>
<gene>
    <name evidence="3" type="ORF">Glove_275g41</name>
</gene>
<comment type="caution">
    <text evidence="3">The sequence shown here is derived from an EMBL/GenBank/DDBJ whole genome shotgun (WGS) entry which is preliminary data.</text>
</comment>
<dbReference type="SMART" id="SM00225">
    <property type="entry name" value="BTB"/>
    <property type="match status" value="1"/>
</dbReference>
<feature type="domain" description="TLDc" evidence="2">
    <location>
        <begin position="430"/>
        <end position="600"/>
    </location>
</feature>
<dbReference type="PROSITE" id="PS51886">
    <property type="entry name" value="TLDC"/>
    <property type="match status" value="1"/>
</dbReference>
<dbReference type="InterPro" id="IPR052407">
    <property type="entry name" value="BTB_POZ_domain_cont_9"/>
</dbReference>
<dbReference type="Pfam" id="PF07707">
    <property type="entry name" value="BACK"/>
    <property type="match status" value="2"/>
</dbReference>
<feature type="domain" description="BTB" evidence="1">
    <location>
        <begin position="23"/>
        <end position="95"/>
    </location>
</feature>
<dbReference type="InterPro" id="IPR006571">
    <property type="entry name" value="TLDc_dom"/>
</dbReference>
<keyword evidence="4" id="KW-1185">Reference proteome</keyword>
<sequence>MTTKFYDRLSNDLTQLLENPVDYNITIEVDEAPVNKIFEVHSYILQSRCAYFKKKFNETPFNENNVKVLKMSNISVKVFNVIIKYIYGGTVSLEKLENSIIFDLLTSSHELELDELVEYIQTHLVTANNASWLKLNFAQIYQTCYQTKNFDKIQNFCNNIIAKHPNTIFESEKFISLPEDALISIIKLDDLQLDEDKIWDYVIQWGRYIYGGTVSLEKLENSIIFDLLTSSHELELDELVEYIQTHLVTANNASWLKLNFAQIYQTCYQTKNFDKIQNFCNNIIAKHPNTIFESEKFISLPEDALISIIKLDDLQLDEDKIWDYVIQWGRSKNPTLPVNLDEWTSDNFITLKTTLKNCLPHVRYFNMSSERVLEKLYPYLQLFEPKLWLDINAKFLDPEKQISSTILQPRKILRAALPTRITPIPSISSNIITNEHALELSSWIDRKETAYTENNPYEFKLLVRGSRDGLHTKTIFNICDKISNTIIIAKVEGTGEIIGGYNPLEIRNDRDKWHSSQDSFVFSLKAENLKNSIISRVKDFDSAIYYDATDSWFQFGNAINFRGNLKTGTGSFCGTAAYEKSIRSNSNGFSVVEFEVFKVSPKK</sequence>
<dbReference type="OrthoDB" id="2347980at2759"/>
<dbReference type="AlphaFoldDB" id="A0A397I3A6"/>
<dbReference type="InterPro" id="IPR011333">
    <property type="entry name" value="SKP1/BTB/POZ_sf"/>
</dbReference>
<protein>
    <recommendedName>
        <fullName evidence="5">BTB domain-containing protein</fullName>
    </recommendedName>
</protein>
<reference evidence="3 4" key="1">
    <citation type="submission" date="2018-08" db="EMBL/GenBank/DDBJ databases">
        <title>Genome and evolution of the arbuscular mycorrhizal fungus Diversispora epigaea (formerly Glomus versiforme) and its bacterial endosymbionts.</title>
        <authorList>
            <person name="Sun X."/>
            <person name="Fei Z."/>
            <person name="Harrison M."/>
        </authorList>
    </citation>
    <scope>NUCLEOTIDE SEQUENCE [LARGE SCALE GENOMIC DNA]</scope>
    <source>
        <strain evidence="3 4">IT104</strain>
    </source>
</reference>
<dbReference type="Gene3D" id="3.30.710.10">
    <property type="entry name" value="Potassium Channel Kv1.1, Chain A"/>
    <property type="match status" value="1"/>
</dbReference>